<reference evidence="6" key="1">
    <citation type="submission" date="2016-07" db="EMBL/GenBank/DDBJ databases">
        <authorList>
            <person name="Florea S."/>
            <person name="Webb J.S."/>
            <person name="Jaromczyk J."/>
            <person name="Schardl C.L."/>
        </authorList>
    </citation>
    <scope>NUCLEOTIDE SEQUENCE [LARGE SCALE GENOMIC DNA]</scope>
    <source>
        <strain evidence="6">CY1</strain>
    </source>
</reference>
<dbReference type="InterPro" id="IPR036116">
    <property type="entry name" value="FN3_sf"/>
</dbReference>
<keyword evidence="6" id="KW-1185">Reference proteome</keyword>
<dbReference type="InterPro" id="IPR013783">
    <property type="entry name" value="Ig-like_fold"/>
</dbReference>
<dbReference type="InterPro" id="IPR009091">
    <property type="entry name" value="RCC1/BLIP-II"/>
</dbReference>
<dbReference type="Proteomes" id="UP000190626">
    <property type="component" value="Unassembled WGS sequence"/>
</dbReference>
<evidence type="ECO:0000256" key="1">
    <source>
        <dbReference type="ARBA" id="ARBA00022737"/>
    </source>
</evidence>
<sequence>MGQRTSIRITRVLLGMILLLALMGLGNGTSVVQAGAGGPIKFTSVSAGSSHALALQDDGTVWSIGYNGTGQLGNGTIDSNYVKMIKRVNGLSNVKAISAGANHSVALKNDGTVWTWGLNDKGQLGNGSTTTKAAPVQVSGLSNVKAIVAGDSHNLALKSDGTLWAWGNNDNGQLGNNATVNQNMPIQVSGITNVKSITAGNSYSTVLKTDGTVWGWGLNYYAQLTQPARNPQTIKAITRLASTQLTNIAEIAAHGPTYNTYALTSDGKVYAWGYDSHGQLGNGTTSTVDQDYTRSNPVPAIVAGLPKIVSIDSGYTLVFAVDNTGEVWSWGSNWAGSLGQGINSKMRSTPAKVITKTGTALSNIKQVSTGMNNVIAVTNDGKLWGWGQYNDGSGTNSAEPVLGEDDVLNVSPSTTAPAAGASFNVTLTMKDIFGNTDTTFSGSKSVTLSGVSAAPDKSYGKFNGTAMTSGSASGNIDFTKGTATVAIILNKAGQQNLTFSADGFSGSATITPVADTATSLAISTQPVLGSASGNAFATQPKVQLKDAYGNIVTSGASATTTITASKGTGTGNWTLGGTTSVAAVAGEAVFTDLTATTLSGGNATLRFSGSGLTGVTSNQFTLPDLPIVTLVADTTDNDVDHDLEVTFTPDSVFEGAITRVSYRNKTLAKGTDYTISSGVITLKTGAGVSELKTPDSGDLVVTATGYRNSTVSQTLNAGKAASIVITTQPVPGSTSGQLFATQPKVTLKDKYGNITKTGPSAAANVKAVAEADTGSWTIGGTATKAAVAGVVTYTDLTSTLVSYGKGKMKFLVGDVEMYSDDFTIPSAIPGVPVNLQAQPADGEAIVRWDAVPGATSYKVYMSTLSGEYSSSPVTVTKTVYEAFNLVNGTTYYFQVLASNYVGDGPVSIEVNAVPHLVAPPAPNLQSASAGDASVTLDWSPVKGATIYNIFGSTESDSYLAPIATVSGSVYKYEIIGLTNDTKYYFKVQAANEAGGSPLSNELSVTPKVNAPGAPTDLQAKAGIGTIQLSWNGVNSATGYKIYMSTISGSYGSVSDAVYSTVTGNGYNAELKGLTPGTVYYFVVKAVNASGDSDPSNEASATPQSAPGPKPETPESPSGSIPSAPSAPSSKEVEVIINGKVETAGTATITTENNKIVTTIVVDAAKLNQKLEQEGNGSIVTIPFKSTDVAVGVLNGQLVKLMEAKNAVIVIQTDKAAYRLPASQMNIDAVSSGIGNGIDLKEINLQIQISPASANTASMLEHTAQQGKFSVVTAPLDFTITATFGDRTVAISKFNSFVERSVALPDNVDPRKITTGIVVESDGTIRHVPTKVVQLNGKYIAQINSLTNSSYSLIWNPVTFKDTETHWAKDAIHDMGSRMVISGTGNQMFEPQRDITRAEFTAMVVRSLGLSPSKGASSFGDVSPSAWYSSYIQTGTAYGLVSGYEGNVFAPDQTLTREQAMTILSRAMKLTGLKAASSSSELDNLLKAYGDAAEVSAYAKTAMAEGISSGLMSGRTSNELAPKAKISRAEVATLLRKLLQKSSLI</sequence>
<dbReference type="SMART" id="SM00060">
    <property type="entry name" value="FN3"/>
    <property type="match status" value="3"/>
</dbReference>
<name>A0A1V4HR84_9BACL</name>
<dbReference type="PRINTS" id="PR00633">
    <property type="entry name" value="RCCNDNSATION"/>
</dbReference>
<dbReference type="SUPFAM" id="SSF49265">
    <property type="entry name" value="Fibronectin type III"/>
    <property type="match status" value="2"/>
</dbReference>
<dbReference type="InterPro" id="IPR058923">
    <property type="entry name" value="RCC1-like_dom"/>
</dbReference>
<comment type="caution">
    <text evidence="5">The sequence shown here is derived from an EMBL/GenBank/DDBJ whole genome shotgun (WGS) entry which is preliminary data.</text>
</comment>
<dbReference type="InterPro" id="IPR011432">
    <property type="entry name" value="Shr-like_HID"/>
</dbReference>
<evidence type="ECO:0000256" key="2">
    <source>
        <dbReference type="SAM" id="MobiDB-lite"/>
    </source>
</evidence>
<protein>
    <submittedName>
        <fullName evidence="5">Uncharacterized protein</fullName>
    </submittedName>
</protein>
<dbReference type="InterPro" id="IPR003961">
    <property type="entry name" value="FN3_dom"/>
</dbReference>
<dbReference type="Pfam" id="PF25390">
    <property type="entry name" value="WD40_RLD"/>
    <property type="match status" value="1"/>
</dbReference>
<dbReference type="PANTHER" id="PTHR22872">
    <property type="entry name" value="BTK-BINDING PROTEIN-RELATED"/>
    <property type="match status" value="1"/>
</dbReference>
<dbReference type="PROSITE" id="PS51272">
    <property type="entry name" value="SLH"/>
    <property type="match status" value="3"/>
</dbReference>
<dbReference type="Gene3D" id="2.130.10.30">
    <property type="entry name" value="Regulator of chromosome condensation 1/beta-lactamase-inhibitor protein II"/>
    <property type="match status" value="2"/>
</dbReference>
<evidence type="ECO:0000259" key="3">
    <source>
        <dbReference type="PROSITE" id="PS50853"/>
    </source>
</evidence>
<feature type="domain" description="SLH" evidence="4">
    <location>
        <begin position="1414"/>
        <end position="1477"/>
    </location>
</feature>
<feature type="domain" description="Fibronectin type-III" evidence="3">
    <location>
        <begin position="918"/>
        <end position="1009"/>
    </location>
</feature>
<dbReference type="PROSITE" id="PS50853">
    <property type="entry name" value="FN3"/>
    <property type="match status" value="3"/>
</dbReference>
<feature type="domain" description="Fibronectin type-III" evidence="3">
    <location>
        <begin position="831"/>
        <end position="917"/>
    </location>
</feature>
<dbReference type="Pfam" id="PF07550">
    <property type="entry name" value="Shr-like_HID"/>
    <property type="match status" value="1"/>
</dbReference>
<dbReference type="InterPro" id="IPR001119">
    <property type="entry name" value="SLH_dom"/>
</dbReference>
<dbReference type="Pfam" id="PF00041">
    <property type="entry name" value="fn3"/>
    <property type="match status" value="2"/>
</dbReference>
<keyword evidence="1" id="KW-0677">Repeat</keyword>
<feature type="region of interest" description="Disordered" evidence="2">
    <location>
        <begin position="1090"/>
        <end position="1128"/>
    </location>
</feature>
<dbReference type="PROSITE" id="PS50012">
    <property type="entry name" value="RCC1_3"/>
    <property type="match status" value="5"/>
</dbReference>
<dbReference type="PROSITE" id="PS00626">
    <property type="entry name" value="RCC1_2"/>
    <property type="match status" value="1"/>
</dbReference>
<dbReference type="STRING" id="1469647.BC351_14750"/>
<feature type="domain" description="SLH" evidence="4">
    <location>
        <begin position="1485"/>
        <end position="1544"/>
    </location>
</feature>
<feature type="domain" description="Fibronectin type-III" evidence="3">
    <location>
        <begin position="1010"/>
        <end position="1107"/>
    </location>
</feature>
<evidence type="ECO:0000313" key="5">
    <source>
        <dbReference type="EMBL" id="OPH61204.1"/>
    </source>
</evidence>
<dbReference type="InterPro" id="IPR000408">
    <property type="entry name" value="Reg_chr_condens"/>
</dbReference>
<evidence type="ECO:0000313" key="6">
    <source>
        <dbReference type="Proteomes" id="UP000190626"/>
    </source>
</evidence>
<accession>A0A1V4HR84</accession>
<feature type="compositionally biased region" description="Polar residues" evidence="2">
    <location>
        <begin position="1090"/>
        <end position="1104"/>
    </location>
</feature>
<dbReference type="Gene3D" id="2.60.40.10">
    <property type="entry name" value="Immunoglobulins"/>
    <property type="match status" value="3"/>
</dbReference>
<dbReference type="EMBL" id="MBTG01000002">
    <property type="protein sequence ID" value="OPH61204.1"/>
    <property type="molecule type" value="Genomic_DNA"/>
</dbReference>
<dbReference type="RefSeq" id="WP_079409208.1">
    <property type="nucleotide sequence ID" value="NZ_MBTG01000002.1"/>
</dbReference>
<proteinExistence type="predicted"/>
<organism evidence="5 6">
    <name type="scientific">Paenibacillus ferrarius</name>
    <dbReference type="NCBI Taxonomy" id="1469647"/>
    <lineage>
        <taxon>Bacteria</taxon>
        <taxon>Bacillati</taxon>
        <taxon>Bacillota</taxon>
        <taxon>Bacilli</taxon>
        <taxon>Bacillales</taxon>
        <taxon>Paenibacillaceae</taxon>
        <taxon>Paenibacillus</taxon>
    </lineage>
</organism>
<dbReference type="CDD" id="cd00063">
    <property type="entry name" value="FN3"/>
    <property type="match status" value="3"/>
</dbReference>
<gene>
    <name evidence="5" type="ORF">BC351_14750</name>
</gene>
<dbReference type="SUPFAM" id="SSF50985">
    <property type="entry name" value="RCC1/BLIP-II"/>
    <property type="match status" value="2"/>
</dbReference>
<feature type="domain" description="SLH" evidence="4">
    <location>
        <begin position="1354"/>
        <end position="1413"/>
    </location>
</feature>
<evidence type="ECO:0000259" key="4">
    <source>
        <dbReference type="PROSITE" id="PS51272"/>
    </source>
</evidence>
<dbReference type="Pfam" id="PF00395">
    <property type="entry name" value="SLH"/>
    <property type="match status" value="3"/>
</dbReference>
<dbReference type="OrthoDB" id="27389at2"/>
<dbReference type="Pfam" id="PF00415">
    <property type="entry name" value="RCC1"/>
    <property type="match status" value="2"/>
</dbReference>
<feature type="compositionally biased region" description="Low complexity" evidence="2">
    <location>
        <begin position="1114"/>
        <end position="1128"/>
    </location>
</feature>
<dbReference type="InterPro" id="IPR051625">
    <property type="entry name" value="Signaling_Regulatory_Domain"/>
</dbReference>